<accession>A0ABV9V1N7</accession>
<proteinExistence type="predicted"/>
<feature type="chain" id="PRO_5045496052" description="Secreted protein" evidence="1">
    <location>
        <begin position="25"/>
        <end position="167"/>
    </location>
</feature>
<evidence type="ECO:0008006" key="4">
    <source>
        <dbReference type="Google" id="ProtNLM"/>
    </source>
</evidence>
<organism evidence="2 3">
    <name type="scientific">Streptomyces mauvecolor</name>
    <dbReference type="NCBI Taxonomy" id="58345"/>
    <lineage>
        <taxon>Bacteria</taxon>
        <taxon>Bacillati</taxon>
        <taxon>Actinomycetota</taxon>
        <taxon>Actinomycetes</taxon>
        <taxon>Kitasatosporales</taxon>
        <taxon>Streptomycetaceae</taxon>
        <taxon>Streptomyces</taxon>
    </lineage>
</organism>
<sequence length="167" mass="17404">MAISRVRKLLMTGLASAFAVTATALGAAHAVTGSTTPAAAASDEMPSTIEDFNYPDAAKIQAEKGITLKRGDGHIVLTACDGTEGIKVISKTGQKDYCFAVKAKRGYVALELAKAYGIWTKADPVKTTIKDPDGDITVINAPANTFTGYGEATAERVPASLIELRVG</sequence>
<keyword evidence="1" id="KW-0732">Signal</keyword>
<gene>
    <name evidence="2" type="ORF">ACFPFX_35140</name>
</gene>
<dbReference type="RefSeq" id="WP_344380541.1">
    <property type="nucleotide sequence ID" value="NZ_BAAASQ010000047.1"/>
</dbReference>
<feature type="signal peptide" evidence="1">
    <location>
        <begin position="1"/>
        <end position="24"/>
    </location>
</feature>
<reference evidence="3" key="1">
    <citation type="journal article" date="2019" name="Int. J. Syst. Evol. Microbiol.">
        <title>The Global Catalogue of Microorganisms (GCM) 10K type strain sequencing project: providing services to taxonomists for standard genome sequencing and annotation.</title>
        <authorList>
            <consortium name="The Broad Institute Genomics Platform"/>
            <consortium name="The Broad Institute Genome Sequencing Center for Infectious Disease"/>
            <person name="Wu L."/>
            <person name="Ma J."/>
        </authorList>
    </citation>
    <scope>NUCLEOTIDE SEQUENCE [LARGE SCALE GENOMIC DNA]</scope>
    <source>
        <strain evidence="3">CCM 7224</strain>
    </source>
</reference>
<protein>
    <recommendedName>
        <fullName evidence="4">Secreted protein</fullName>
    </recommendedName>
</protein>
<dbReference type="Proteomes" id="UP001595834">
    <property type="component" value="Unassembled WGS sequence"/>
</dbReference>
<dbReference type="EMBL" id="JBHSIZ010000051">
    <property type="protein sequence ID" value="MFC4961530.1"/>
    <property type="molecule type" value="Genomic_DNA"/>
</dbReference>
<evidence type="ECO:0000256" key="1">
    <source>
        <dbReference type="SAM" id="SignalP"/>
    </source>
</evidence>
<evidence type="ECO:0000313" key="3">
    <source>
        <dbReference type="Proteomes" id="UP001595834"/>
    </source>
</evidence>
<evidence type="ECO:0000313" key="2">
    <source>
        <dbReference type="EMBL" id="MFC4961530.1"/>
    </source>
</evidence>
<comment type="caution">
    <text evidence="2">The sequence shown here is derived from an EMBL/GenBank/DDBJ whole genome shotgun (WGS) entry which is preliminary data.</text>
</comment>
<name>A0ABV9V1N7_9ACTN</name>
<keyword evidence="3" id="KW-1185">Reference proteome</keyword>